<protein>
    <submittedName>
        <fullName evidence="1">Uncharacterized protein</fullName>
    </submittedName>
</protein>
<name>A0A0F8VVC9_9ZZZZ</name>
<dbReference type="EMBL" id="LAZR01069136">
    <property type="protein sequence ID" value="KKK48297.1"/>
    <property type="molecule type" value="Genomic_DNA"/>
</dbReference>
<reference evidence="1" key="1">
    <citation type="journal article" date="2015" name="Nature">
        <title>Complex archaea that bridge the gap between prokaryotes and eukaryotes.</title>
        <authorList>
            <person name="Spang A."/>
            <person name="Saw J.H."/>
            <person name="Jorgensen S.L."/>
            <person name="Zaremba-Niedzwiedzka K."/>
            <person name="Martijn J."/>
            <person name="Lind A.E."/>
            <person name="van Eijk R."/>
            <person name="Schleper C."/>
            <person name="Guy L."/>
            <person name="Ettema T.J."/>
        </authorList>
    </citation>
    <scope>NUCLEOTIDE SEQUENCE</scope>
</reference>
<comment type="caution">
    <text evidence="1">The sequence shown here is derived from an EMBL/GenBank/DDBJ whole genome shotgun (WGS) entry which is preliminary data.</text>
</comment>
<sequence>MWKEILVDDIEGLQKYVEVFNDVKCGIKVGSLSWLQQKLRWKIDAQCFFYEGDEFKICLMSEYDSTHDRIVVFQCLIKFLKAPKNPDKIFEVCAENCKLLLKRHQNIIRVPKYPEYFTVRDVGISQQENTNNQIRIYEKIGIKVTDFEKYWEYELM</sequence>
<dbReference type="AlphaFoldDB" id="A0A0F8VVC9"/>
<proteinExistence type="predicted"/>
<gene>
    <name evidence="1" type="ORF">LCGC14_3146520</name>
</gene>
<accession>A0A0F8VVC9</accession>
<evidence type="ECO:0000313" key="1">
    <source>
        <dbReference type="EMBL" id="KKK48297.1"/>
    </source>
</evidence>
<organism evidence="1">
    <name type="scientific">marine sediment metagenome</name>
    <dbReference type="NCBI Taxonomy" id="412755"/>
    <lineage>
        <taxon>unclassified sequences</taxon>
        <taxon>metagenomes</taxon>
        <taxon>ecological metagenomes</taxon>
    </lineage>
</organism>